<dbReference type="Proteomes" id="UP000639643">
    <property type="component" value="Unassembled WGS sequence"/>
</dbReference>
<dbReference type="OrthoDB" id="443402at2759"/>
<sequence length="263" mass="29627">MKVETLTAVANSSSNTKLQVESKSQTKLLLENHELWLPDYLLRHLEISMLHARSVKQENVSHMIEILDNLDEAVRSVFFEGNGIYPMLYNVRLSASLLGGMEASSTSANARLWWPLLQDAAFCHPPELAIVNYLLELGADVNFPLSKHATVWTELLADMVNSIFTFSGEEETRWKPWPPVYIERGADVKGKVFRVAVNASSCPIGAEQLRRTIMCIKNGDDDAARKPFMAEVQSRDRSQLSAYNRSMVMAFRQSEVLKPILQG</sequence>
<organism evidence="1 2">
    <name type="scientific">Colletotrichum musicola</name>
    <dbReference type="NCBI Taxonomy" id="2175873"/>
    <lineage>
        <taxon>Eukaryota</taxon>
        <taxon>Fungi</taxon>
        <taxon>Dikarya</taxon>
        <taxon>Ascomycota</taxon>
        <taxon>Pezizomycotina</taxon>
        <taxon>Sordariomycetes</taxon>
        <taxon>Hypocreomycetidae</taxon>
        <taxon>Glomerellales</taxon>
        <taxon>Glomerellaceae</taxon>
        <taxon>Colletotrichum</taxon>
        <taxon>Colletotrichum orchidearum species complex</taxon>
    </lineage>
</organism>
<keyword evidence="2" id="KW-1185">Reference proteome</keyword>
<proteinExistence type="predicted"/>
<dbReference type="AlphaFoldDB" id="A0A8H6NF94"/>
<protein>
    <submittedName>
        <fullName evidence="1">P-loop containing nucleoside triphosphate hydrolase</fullName>
    </submittedName>
</protein>
<gene>
    <name evidence="1" type="ORF">CMUS01_07403</name>
</gene>
<reference evidence="1" key="1">
    <citation type="journal article" date="2020" name="Phytopathology">
        <title>Genome Sequence Resources of Colletotrichum truncatum, C. plurivorum, C. musicola, and C. sojae: Four Species Pathogenic to Soybean (Glycine max).</title>
        <authorList>
            <person name="Rogerio F."/>
            <person name="Boufleur T.R."/>
            <person name="Ciampi-Guillardi M."/>
            <person name="Sukno S.A."/>
            <person name="Thon M.R."/>
            <person name="Massola Junior N.S."/>
            <person name="Baroncelli R."/>
        </authorList>
    </citation>
    <scope>NUCLEOTIDE SEQUENCE</scope>
    <source>
        <strain evidence="1">LFN0074</strain>
    </source>
</reference>
<dbReference type="GO" id="GO:0016787">
    <property type="term" value="F:hydrolase activity"/>
    <property type="evidence" value="ECO:0007669"/>
    <property type="project" value="UniProtKB-KW"/>
</dbReference>
<accession>A0A8H6NF94</accession>
<name>A0A8H6NF94_9PEZI</name>
<evidence type="ECO:0000313" key="1">
    <source>
        <dbReference type="EMBL" id="KAF6831244.1"/>
    </source>
</evidence>
<keyword evidence="1" id="KW-0378">Hydrolase</keyword>
<dbReference type="EMBL" id="WIGM01000265">
    <property type="protein sequence ID" value="KAF6831244.1"/>
    <property type="molecule type" value="Genomic_DNA"/>
</dbReference>
<evidence type="ECO:0000313" key="2">
    <source>
        <dbReference type="Proteomes" id="UP000639643"/>
    </source>
</evidence>
<comment type="caution">
    <text evidence="1">The sequence shown here is derived from an EMBL/GenBank/DDBJ whole genome shotgun (WGS) entry which is preliminary data.</text>
</comment>